<proteinExistence type="inferred from homology"/>
<dbReference type="GO" id="GO:0042398">
    <property type="term" value="P:modified amino acid biosynthetic process"/>
    <property type="evidence" value="ECO:0007669"/>
    <property type="project" value="InterPro"/>
</dbReference>
<dbReference type="Gene3D" id="3.40.50.11290">
    <property type="match status" value="1"/>
</dbReference>
<evidence type="ECO:0000313" key="8">
    <source>
        <dbReference type="Proteomes" id="UP000199111"/>
    </source>
</evidence>
<evidence type="ECO:0000256" key="3">
    <source>
        <dbReference type="ARBA" id="ARBA00022840"/>
    </source>
</evidence>
<keyword evidence="8" id="KW-1185">Reference proteome</keyword>
<dbReference type="AlphaFoldDB" id="A0A1I3JY14"/>
<protein>
    <recommendedName>
        <fullName evidence="5">Putative glutamate--cysteine ligase 2</fullName>
        <ecNumber evidence="5">6.3.2.2</ecNumber>
    </recommendedName>
    <alternativeName>
        <fullName evidence="5">Gamma-glutamylcysteine synthetase 2</fullName>
        <shortName evidence="5">GCS 2</shortName>
        <shortName evidence="5">Gamma-GCS 2</shortName>
    </alternativeName>
</protein>
<keyword evidence="2 5" id="KW-0547">Nucleotide-binding</keyword>
<name>A0A1I3JY14_9ACTN</name>
<dbReference type="GO" id="GO:0005524">
    <property type="term" value="F:ATP binding"/>
    <property type="evidence" value="ECO:0007669"/>
    <property type="project" value="UniProtKB-KW"/>
</dbReference>
<dbReference type="Gene3D" id="3.30.1490.270">
    <property type="match status" value="1"/>
</dbReference>
<dbReference type="InterPro" id="IPR025841">
    <property type="entry name" value="CP_ATPgrasp_2"/>
</dbReference>
<dbReference type="SUPFAM" id="SSF56059">
    <property type="entry name" value="Glutathione synthetase ATP-binding domain-like"/>
    <property type="match status" value="1"/>
</dbReference>
<dbReference type="PANTHER" id="PTHR34595:SF7">
    <property type="entry name" value="SLL1039 PROTEIN"/>
    <property type="match status" value="1"/>
</dbReference>
<sequence>MAGLAGPIAVGVEEEFHVVDVDTRRLVPRAGVLLDQLPADRFTHELQRSVVEANSRPFIRLEDLGHDLTALRRTVIQAADGLGLGIVAAGSVPLVDLEALKISPDPRYEQMLADYQLLTREQLICGTQVHAEVDNRDLAVAVAHRLAPWLPPLLALSSSSPYWLGSDTGYASYRPLIWQRWPTAGPVARFESAAEYDQVVGDLVRSGVITDPGMIYFDIRPSAHVPTVELRICDACPRVSDIVLIAGLFRALVARELEAVQRGPDRSVRLEMVRAATWRAARSGLEGDLVDPVEGVPGPAAEVIGRMVDGLRPQLEESGDWELVTSLARQALGRGSSSARQRRAFVRGGRLADVVDLVIAETRSEEWEAAFGGPTPRMRTSLLDGYDAPGDEAIIEGTVREPYQPVLRTLDRLGPDGLRDREQRRDRYQRRNDMTFQVEGEDESRIFPFDLVPRLVPPGEWAEIQRALPQRVRALEAFLHDVYGGRQIIEDGVLPAWVVDESPGYRGSGRRIPPGTVRCAVAGLDLVRDDVGRWAVLEDNLRVPSGIGYAVANRRLMAEVLPELVPGPGFADPQEGLRVLREALLAAAGTGDPRTIAVVSGGPDDSAHYEHRMLAEEMGAVLAGPADLTVRNGHVEAAGRRIDVIYRRIDENDLLAGPAGQEILEAAERSAVVLANAPGNGVADDKCLYRYVPRLIEYYLGERPLIDNVTTYLCRDDGDREQVLDRLAELVVKPVDGFGGQGVVVGPDASPGELREARDRILASPDRWVAQETVRLSTHPAFDGRRLSPRVVDLRAFVCLGETAVVPAAALTRVAPADSMIVNSSQGGGSKDTWLPRG</sequence>
<evidence type="ECO:0000256" key="1">
    <source>
        <dbReference type="ARBA" id="ARBA00022598"/>
    </source>
</evidence>
<dbReference type="EMBL" id="FOQY01000004">
    <property type="protein sequence ID" value="SFI65064.1"/>
    <property type="molecule type" value="Genomic_DNA"/>
</dbReference>
<evidence type="ECO:0000259" key="6">
    <source>
        <dbReference type="Pfam" id="PF14403"/>
    </source>
</evidence>
<dbReference type="NCBIfam" id="TIGR02050">
    <property type="entry name" value="gshA_cyan_rel"/>
    <property type="match status" value="1"/>
</dbReference>
<dbReference type="PANTHER" id="PTHR34595">
    <property type="entry name" value="BLR5612 PROTEIN"/>
    <property type="match status" value="1"/>
</dbReference>
<dbReference type="Gene3D" id="3.30.590.20">
    <property type="match status" value="1"/>
</dbReference>
<organism evidence="7 8">
    <name type="scientific">Streptosporangium canum</name>
    <dbReference type="NCBI Taxonomy" id="324952"/>
    <lineage>
        <taxon>Bacteria</taxon>
        <taxon>Bacillati</taxon>
        <taxon>Actinomycetota</taxon>
        <taxon>Actinomycetes</taxon>
        <taxon>Streptosporangiales</taxon>
        <taxon>Streptosporangiaceae</taxon>
        <taxon>Streptosporangium</taxon>
    </lineage>
</organism>
<keyword evidence="3 5" id="KW-0067">ATP-binding</keyword>
<gene>
    <name evidence="7" type="ORF">SAMN05216275_104172</name>
</gene>
<dbReference type="RefSeq" id="WP_093886302.1">
    <property type="nucleotide sequence ID" value="NZ_FOQY01000004.1"/>
</dbReference>
<dbReference type="InterPro" id="IPR011793">
    <property type="entry name" value="YbdK"/>
</dbReference>
<keyword evidence="1 5" id="KW-0436">Ligase</keyword>
<dbReference type="Pfam" id="PF04107">
    <property type="entry name" value="GCS2"/>
    <property type="match status" value="1"/>
</dbReference>
<evidence type="ECO:0000256" key="5">
    <source>
        <dbReference type="HAMAP-Rule" id="MF_01609"/>
    </source>
</evidence>
<reference evidence="8" key="1">
    <citation type="submission" date="2016-10" db="EMBL/GenBank/DDBJ databases">
        <authorList>
            <person name="Varghese N."/>
            <person name="Submissions S."/>
        </authorList>
    </citation>
    <scope>NUCLEOTIDE SEQUENCE [LARGE SCALE GENOMIC DNA]</scope>
    <source>
        <strain evidence="8">CGMCC 4.2126</strain>
    </source>
</reference>
<dbReference type="GeneID" id="96297354"/>
<evidence type="ECO:0000256" key="2">
    <source>
        <dbReference type="ARBA" id="ARBA00022741"/>
    </source>
</evidence>
<dbReference type="InterPro" id="IPR014746">
    <property type="entry name" value="Gln_synth/guanido_kin_cat_dom"/>
</dbReference>
<comment type="catalytic activity">
    <reaction evidence="4 5">
        <text>L-cysteine + L-glutamate + ATP = gamma-L-glutamyl-L-cysteine + ADP + phosphate + H(+)</text>
        <dbReference type="Rhea" id="RHEA:13285"/>
        <dbReference type="ChEBI" id="CHEBI:15378"/>
        <dbReference type="ChEBI" id="CHEBI:29985"/>
        <dbReference type="ChEBI" id="CHEBI:30616"/>
        <dbReference type="ChEBI" id="CHEBI:35235"/>
        <dbReference type="ChEBI" id="CHEBI:43474"/>
        <dbReference type="ChEBI" id="CHEBI:58173"/>
        <dbReference type="ChEBI" id="CHEBI:456216"/>
        <dbReference type="EC" id="6.3.2.2"/>
    </reaction>
</comment>
<dbReference type="GO" id="GO:0004357">
    <property type="term" value="F:glutamate-cysteine ligase activity"/>
    <property type="evidence" value="ECO:0007669"/>
    <property type="project" value="UniProtKB-EC"/>
</dbReference>
<dbReference type="HAMAP" id="MF_01609">
    <property type="entry name" value="Glu_cys_ligase_2"/>
    <property type="match status" value="1"/>
</dbReference>
<dbReference type="InterPro" id="IPR051680">
    <property type="entry name" value="ATP-dep_Glu-Cys_Ligase-2"/>
</dbReference>
<dbReference type="NCBIfam" id="NF010041">
    <property type="entry name" value="PRK13517.1-1"/>
    <property type="match status" value="1"/>
</dbReference>
<evidence type="ECO:0000256" key="4">
    <source>
        <dbReference type="ARBA" id="ARBA00048819"/>
    </source>
</evidence>
<dbReference type="Proteomes" id="UP000199111">
    <property type="component" value="Unassembled WGS sequence"/>
</dbReference>
<dbReference type="EC" id="6.3.2.2" evidence="5"/>
<feature type="domain" description="Circularly permuted ATP-grasp type 2" evidence="6">
    <location>
        <begin position="453"/>
        <end position="815"/>
    </location>
</feature>
<dbReference type="Pfam" id="PF14403">
    <property type="entry name" value="CP_ATPgrasp_2"/>
    <property type="match status" value="1"/>
</dbReference>
<comment type="function">
    <text evidence="5">ATP-dependent carboxylate-amine ligase which exhibits weak glutamate--cysteine ligase activity.</text>
</comment>
<dbReference type="InterPro" id="IPR006336">
    <property type="entry name" value="GCS2"/>
</dbReference>
<comment type="similarity">
    <text evidence="5">Belongs to the glutamate--cysteine ligase type 2 family. YbdK subfamily.</text>
</comment>
<accession>A0A1I3JY14</accession>
<dbReference type="SUPFAM" id="SSF55931">
    <property type="entry name" value="Glutamine synthetase/guanido kinase"/>
    <property type="match status" value="1"/>
</dbReference>
<evidence type="ECO:0000313" key="7">
    <source>
        <dbReference type="EMBL" id="SFI65064.1"/>
    </source>
</evidence>